<sequence length="231" mass="27387">MIVVQVMDGQLLYLWPWRKLMKAFWPEKTQLDNTKPDLGENHFFGSEILSTLILLLVLICVLYFPINTRTRHMRLRWNLDTSEHEDDKSLSLFSSSGANNELYLFTMVVSGDFIYIRRHLRWDQKSMRESFSRHRKPEFRENCLLRFEVEVEGCKIKKCGWPVLHKEDYLEDLEVSNSENYAALSNSKHFSGMRKSRLDKLIEEIDAFDMQNIEKSNENLSLVSRFLILNV</sequence>
<keyword evidence="1" id="KW-0812">Transmembrane</keyword>
<reference evidence="2" key="1">
    <citation type="journal article" date="2018" name="Nat. Plants">
        <title>Whole-genome landscape of Medicago truncatula symbiotic genes.</title>
        <authorList>
            <person name="Pecrix Y."/>
            <person name="Gamas P."/>
            <person name="Carrere S."/>
        </authorList>
    </citation>
    <scope>NUCLEOTIDE SEQUENCE</scope>
    <source>
        <tissue evidence="2">Leaves</tissue>
    </source>
</reference>
<proteinExistence type="predicted"/>
<feature type="transmembrane region" description="Helical" evidence="1">
    <location>
        <begin position="48"/>
        <end position="66"/>
    </location>
</feature>
<evidence type="ECO:0000256" key="1">
    <source>
        <dbReference type="SAM" id="Phobius"/>
    </source>
</evidence>
<dbReference type="Gramene" id="rna17379">
    <property type="protein sequence ID" value="RHN68955.1"/>
    <property type="gene ID" value="gene17379"/>
</dbReference>
<keyword evidence="1" id="KW-0472">Membrane</keyword>
<evidence type="ECO:0008006" key="3">
    <source>
        <dbReference type="Google" id="ProtNLM"/>
    </source>
</evidence>
<dbReference type="Proteomes" id="UP000265566">
    <property type="component" value="Chromosome 3"/>
</dbReference>
<comment type="caution">
    <text evidence="2">The sequence shown here is derived from an EMBL/GenBank/DDBJ whole genome shotgun (WGS) entry which is preliminary data.</text>
</comment>
<accession>A0A396IY13</accession>
<protein>
    <recommendedName>
        <fullName evidence="3">Transmembrane protein</fullName>
    </recommendedName>
</protein>
<keyword evidence="1" id="KW-1133">Transmembrane helix</keyword>
<evidence type="ECO:0000313" key="2">
    <source>
        <dbReference type="EMBL" id="RHN68955.1"/>
    </source>
</evidence>
<organism evidence="2">
    <name type="scientific">Medicago truncatula</name>
    <name type="common">Barrel medic</name>
    <name type="synonym">Medicago tribuloides</name>
    <dbReference type="NCBI Taxonomy" id="3880"/>
    <lineage>
        <taxon>Eukaryota</taxon>
        <taxon>Viridiplantae</taxon>
        <taxon>Streptophyta</taxon>
        <taxon>Embryophyta</taxon>
        <taxon>Tracheophyta</taxon>
        <taxon>Spermatophyta</taxon>
        <taxon>Magnoliopsida</taxon>
        <taxon>eudicotyledons</taxon>
        <taxon>Gunneridae</taxon>
        <taxon>Pentapetalae</taxon>
        <taxon>rosids</taxon>
        <taxon>fabids</taxon>
        <taxon>Fabales</taxon>
        <taxon>Fabaceae</taxon>
        <taxon>Papilionoideae</taxon>
        <taxon>50 kb inversion clade</taxon>
        <taxon>NPAAA clade</taxon>
        <taxon>Hologalegina</taxon>
        <taxon>IRL clade</taxon>
        <taxon>Trifolieae</taxon>
        <taxon>Medicago</taxon>
    </lineage>
</organism>
<gene>
    <name evidence="2" type="ORF">MtrunA17_Chr3g0119571</name>
</gene>
<dbReference type="OrthoDB" id="10558666at2759"/>
<dbReference type="AlphaFoldDB" id="A0A396IY13"/>
<name>A0A396IY13_MEDTR</name>
<dbReference type="EMBL" id="PSQE01000003">
    <property type="protein sequence ID" value="RHN68955.1"/>
    <property type="molecule type" value="Genomic_DNA"/>
</dbReference>